<dbReference type="SFLD" id="SFLDG00179">
    <property type="entry name" value="mandelate_racemase"/>
    <property type="match status" value="1"/>
</dbReference>
<dbReference type="SFLD" id="SFLDS00001">
    <property type="entry name" value="Enolase"/>
    <property type="match status" value="1"/>
</dbReference>
<protein>
    <submittedName>
        <fullName evidence="7">Unannotated protein</fullName>
    </submittedName>
</protein>
<dbReference type="CDD" id="cd03316">
    <property type="entry name" value="MR_like"/>
    <property type="match status" value="1"/>
</dbReference>
<dbReference type="InterPro" id="IPR046945">
    <property type="entry name" value="RHMD-like"/>
</dbReference>
<dbReference type="GO" id="GO:0016836">
    <property type="term" value="F:hydro-lyase activity"/>
    <property type="evidence" value="ECO:0007669"/>
    <property type="project" value="TreeGrafter"/>
</dbReference>
<dbReference type="EMBL" id="CAEZZS010000001">
    <property type="protein sequence ID" value="CAB4766086.1"/>
    <property type="molecule type" value="Genomic_DNA"/>
</dbReference>
<evidence type="ECO:0000313" key="10">
    <source>
        <dbReference type="EMBL" id="CAB5032851.1"/>
    </source>
</evidence>
<dbReference type="GO" id="GO:0016052">
    <property type="term" value="P:carbohydrate catabolic process"/>
    <property type="evidence" value="ECO:0007669"/>
    <property type="project" value="TreeGrafter"/>
</dbReference>
<dbReference type="EMBL" id="CAFBPY010000001">
    <property type="protein sequence ID" value="CAB5032851.1"/>
    <property type="molecule type" value="Genomic_DNA"/>
</dbReference>
<dbReference type="InterPro" id="IPR036849">
    <property type="entry name" value="Enolase-like_C_sf"/>
</dbReference>
<dbReference type="GO" id="GO:0009063">
    <property type="term" value="P:amino acid catabolic process"/>
    <property type="evidence" value="ECO:0007669"/>
    <property type="project" value="InterPro"/>
</dbReference>
<dbReference type="InterPro" id="IPR029065">
    <property type="entry name" value="Enolase_C-like"/>
</dbReference>
<proteinExistence type="predicted"/>
<dbReference type="AlphaFoldDB" id="A0A6J6QD46"/>
<evidence type="ECO:0000256" key="2">
    <source>
        <dbReference type="ARBA" id="ARBA00022723"/>
    </source>
</evidence>
<dbReference type="SMART" id="SM00922">
    <property type="entry name" value="MR_MLE"/>
    <property type="match status" value="1"/>
</dbReference>
<dbReference type="EMBL" id="CAEZXH010000001">
    <property type="protein sequence ID" value="CAB4673721.1"/>
    <property type="molecule type" value="Genomic_DNA"/>
</dbReference>
<sequence>MKITKIECHVLLDPEYDPAATSSAQDDLVVEVHTDEGIVGIGETDLNPWIARECIEAPGTHTMDQGLGSMLIGENPLEIEKLWWKAYQATAMTGRRGALINALGAIDMALWDIAGKAADKPVWQLLGEKSREHLGAYASLQPEVGSFDAYITSMVKWAHSAKEMGFRAAKLETTFSGPYANMGIREDDEKMTEVIRAVRNAVGPDFTLMVDVQYAFDSVDRAIKTINTWQEFDLFFVETPLWVDDLEGLAKLVAATPIKIASGEWLSTRYEFSDLIKYGNVGVVQPDIGRVGGLSEARNVCDMAKANNKIVVPHLWKTGISVAAAAHLATVTPHMPFFEFLPPALCESRLRKELVVDEVTMVDGKVTIPQRPGLGIELNRDALELFKDAARRIRA</sequence>
<evidence type="ECO:0000313" key="7">
    <source>
        <dbReference type="EMBL" id="CAB4709680.1"/>
    </source>
</evidence>
<dbReference type="PANTHER" id="PTHR13794:SF58">
    <property type="entry name" value="MITOCHONDRIAL ENOLASE SUPERFAMILY MEMBER 1"/>
    <property type="match status" value="1"/>
</dbReference>
<evidence type="ECO:0000313" key="6">
    <source>
        <dbReference type="EMBL" id="CAB4673721.1"/>
    </source>
</evidence>
<dbReference type="InterPro" id="IPR013341">
    <property type="entry name" value="Mandelate_racemase_N_dom"/>
</dbReference>
<evidence type="ECO:0000313" key="5">
    <source>
        <dbReference type="EMBL" id="CAB4598658.1"/>
    </source>
</evidence>
<dbReference type="EMBL" id="CAEZYJ010000001">
    <property type="protein sequence ID" value="CAB4709680.1"/>
    <property type="molecule type" value="Genomic_DNA"/>
</dbReference>
<dbReference type="EMBL" id="CAFBLI010000008">
    <property type="protein sequence ID" value="CAB4856866.1"/>
    <property type="molecule type" value="Genomic_DNA"/>
</dbReference>
<dbReference type="SUPFAM" id="SSF54826">
    <property type="entry name" value="Enolase N-terminal domain-like"/>
    <property type="match status" value="1"/>
</dbReference>
<organism evidence="7">
    <name type="scientific">freshwater metagenome</name>
    <dbReference type="NCBI Taxonomy" id="449393"/>
    <lineage>
        <taxon>unclassified sequences</taxon>
        <taxon>metagenomes</taxon>
        <taxon>ecological metagenomes</taxon>
    </lineage>
</organism>
<evidence type="ECO:0000256" key="1">
    <source>
        <dbReference type="ARBA" id="ARBA00001946"/>
    </source>
</evidence>
<dbReference type="InterPro" id="IPR018110">
    <property type="entry name" value="Mandel_Rmase/mucon_lact_enz_CS"/>
</dbReference>
<dbReference type="Gene3D" id="3.30.390.10">
    <property type="entry name" value="Enolase-like, N-terminal domain"/>
    <property type="match status" value="1"/>
</dbReference>
<dbReference type="GO" id="GO:0000287">
    <property type="term" value="F:magnesium ion binding"/>
    <property type="evidence" value="ECO:0007669"/>
    <property type="project" value="TreeGrafter"/>
</dbReference>
<evidence type="ECO:0000256" key="3">
    <source>
        <dbReference type="ARBA" id="ARBA00022842"/>
    </source>
</evidence>
<feature type="domain" description="Mandelate racemase/muconate lactonizing enzyme C-terminal" evidence="4">
    <location>
        <begin position="151"/>
        <end position="259"/>
    </location>
</feature>
<dbReference type="InterPro" id="IPR013342">
    <property type="entry name" value="Mandelate_racemase_C"/>
</dbReference>
<evidence type="ECO:0000259" key="4">
    <source>
        <dbReference type="SMART" id="SM00922"/>
    </source>
</evidence>
<name>A0A6J6QD46_9ZZZZ</name>
<comment type="cofactor">
    <cofactor evidence="1">
        <name>Mg(2+)</name>
        <dbReference type="ChEBI" id="CHEBI:18420"/>
    </cofactor>
</comment>
<dbReference type="SUPFAM" id="SSF51604">
    <property type="entry name" value="Enolase C-terminal domain-like"/>
    <property type="match status" value="1"/>
</dbReference>
<dbReference type="Gene3D" id="3.20.20.120">
    <property type="entry name" value="Enolase-like C-terminal domain"/>
    <property type="match status" value="1"/>
</dbReference>
<dbReference type="Pfam" id="PF13378">
    <property type="entry name" value="MR_MLE_C"/>
    <property type="match status" value="1"/>
</dbReference>
<accession>A0A6J6QD46</accession>
<dbReference type="PROSITE" id="PS00908">
    <property type="entry name" value="MR_MLE_1"/>
    <property type="match status" value="1"/>
</dbReference>
<evidence type="ECO:0000313" key="9">
    <source>
        <dbReference type="EMBL" id="CAB4856866.1"/>
    </source>
</evidence>
<dbReference type="Pfam" id="PF02746">
    <property type="entry name" value="MR_MLE_N"/>
    <property type="match status" value="1"/>
</dbReference>
<dbReference type="InterPro" id="IPR029017">
    <property type="entry name" value="Enolase-like_N"/>
</dbReference>
<evidence type="ECO:0000313" key="8">
    <source>
        <dbReference type="EMBL" id="CAB4766086.1"/>
    </source>
</evidence>
<keyword evidence="3" id="KW-0460">Magnesium</keyword>
<dbReference type="EMBL" id="CAEZUJ010000018">
    <property type="protein sequence ID" value="CAB4598658.1"/>
    <property type="molecule type" value="Genomic_DNA"/>
</dbReference>
<gene>
    <name evidence="5" type="ORF">UFOPK1811_00637</name>
    <name evidence="6" type="ORF">UFOPK2360_00015</name>
    <name evidence="7" type="ORF">UFOPK2659_00016</name>
    <name evidence="8" type="ORF">UFOPK2922_00015</name>
    <name evidence="9" type="ORF">UFOPK3306_00202</name>
    <name evidence="10" type="ORF">UFOPK4209_00016</name>
</gene>
<dbReference type="PANTHER" id="PTHR13794">
    <property type="entry name" value="ENOLASE SUPERFAMILY, MANDELATE RACEMASE"/>
    <property type="match status" value="1"/>
</dbReference>
<reference evidence="7" key="1">
    <citation type="submission" date="2020-05" db="EMBL/GenBank/DDBJ databases">
        <authorList>
            <person name="Chiriac C."/>
            <person name="Salcher M."/>
            <person name="Ghai R."/>
            <person name="Kavagutti S V."/>
        </authorList>
    </citation>
    <scope>NUCLEOTIDE SEQUENCE</scope>
</reference>
<keyword evidence="2" id="KW-0479">Metal-binding</keyword>